<name>A0A0E9UW01_ANGAN</name>
<reference evidence="1" key="2">
    <citation type="journal article" date="2015" name="Fish Shellfish Immunol.">
        <title>Early steps in the European eel (Anguilla anguilla)-Vibrio vulnificus interaction in the gills: Role of the RtxA13 toxin.</title>
        <authorList>
            <person name="Callol A."/>
            <person name="Pajuelo D."/>
            <person name="Ebbesson L."/>
            <person name="Teles M."/>
            <person name="MacKenzie S."/>
            <person name="Amaro C."/>
        </authorList>
    </citation>
    <scope>NUCLEOTIDE SEQUENCE</scope>
</reference>
<protein>
    <submittedName>
        <fullName evidence="1">Uncharacterized protein</fullName>
    </submittedName>
</protein>
<sequence>MAVRLGAMRRF</sequence>
<proteinExistence type="predicted"/>
<organism evidence="1">
    <name type="scientific">Anguilla anguilla</name>
    <name type="common">European freshwater eel</name>
    <name type="synonym">Muraena anguilla</name>
    <dbReference type="NCBI Taxonomy" id="7936"/>
    <lineage>
        <taxon>Eukaryota</taxon>
        <taxon>Metazoa</taxon>
        <taxon>Chordata</taxon>
        <taxon>Craniata</taxon>
        <taxon>Vertebrata</taxon>
        <taxon>Euteleostomi</taxon>
        <taxon>Actinopterygii</taxon>
        <taxon>Neopterygii</taxon>
        <taxon>Teleostei</taxon>
        <taxon>Anguilliformes</taxon>
        <taxon>Anguillidae</taxon>
        <taxon>Anguilla</taxon>
    </lineage>
</organism>
<evidence type="ECO:0000313" key="1">
    <source>
        <dbReference type="EMBL" id="JAH69153.1"/>
    </source>
</evidence>
<accession>A0A0E9UW01</accession>
<dbReference type="EMBL" id="GBXM01039424">
    <property type="protein sequence ID" value="JAH69153.1"/>
    <property type="molecule type" value="Transcribed_RNA"/>
</dbReference>
<reference evidence="1" key="1">
    <citation type="submission" date="2014-11" db="EMBL/GenBank/DDBJ databases">
        <authorList>
            <person name="Amaro Gonzalez C."/>
        </authorList>
    </citation>
    <scope>NUCLEOTIDE SEQUENCE</scope>
</reference>